<dbReference type="EMBL" id="CP049142">
    <property type="protein sequence ID" value="QIE91257.1"/>
    <property type="molecule type" value="Genomic_DNA"/>
</dbReference>
<feature type="region of interest" description="Disordered" evidence="1">
    <location>
        <begin position="78"/>
        <end position="113"/>
    </location>
</feature>
<evidence type="ECO:0000313" key="2">
    <source>
        <dbReference type="EMBL" id="QIE91257.1"/>
    </source>
</evidence>
<dbReference type="KEGG" id="pnt:G5B91_33405"/>
<name>A0A6G6J7S4_PSENT</name>
<organism evidence="2 3">
    <name type="scientific">Pseudomonas nitroreducens</name>
    <dbReference type="NCBI Taxonomy" id="46680"/>
    <lineage>
        <taxon>Bacteria</taxon>
        <taxon>Pseudomonadati</taxon>
        <taxon>Pseudomonadota</taxon>
        <taxon>Gammaproteobacteria</taxon>
        <taxon>Pseudomonadales</taxon>
        <taxon>Pseudomonadaceae</taxon>
        <taxon>Pseudomonas</taxon>
    </lineage>
</organism>
<geneLocation type="plasmid" evidence="3">
    <name>ppnihbp1_1</name>
</geneLocation>
<sequence length="131" mass="14003">MTATQASLASRAKAWLETPRGLAEIQDAHSKLLGKIDRDSSVDPEDGKAALGELIEGYVDAGGDMFDLYQEQAPLVPPTQAHQESHCSSHKIDLSPLSPDVPPGPPLTKEQKAKALQEIRAILGRPKQASA</sequence>
<reference evidence="2 3" key="1">
    <citation type="submission" date="2020-02" db="EMBL/GenBank/DDBJ databases">
        <title>Integrative conjugative elements (ICEs) and plasmids drive adaptation of Pseudomonas nitroreducens strain HBP1 to wastewater environment.</title>
        <authorList>
            <person name="Sentchilo V."/>
            <person name="Carraro N."/>
            <person name="Bertelli C."/>
            <person name="van der Meer J.R."/>
        </authorList>
    </citation>
    <scope>NUCLEOTIDE SEQUENCE [LARGE SCALE GENOMIC DNA]</scope>
    <source>
        <strain evidence="2 3">HBP1</strain>
        <plasmid evidence="3">ppnihbp1_1</plasmid>
    </source>
</reference>
<proteinExistence type="predicted"/>
<dbReference type="Proteomes" id="UP000501063">
    <property type="component" value="Plasmid pPniHBP1_1"/>
</dbReference>
<dbReference type="RefSeq" id="WP_017519840.1">
    <property type="nucleotide sequence ID" value="NZ_CP049142.1"/>
</dbReference>
<accession>A0A6G6J7S4</accession>
<protein>
    <submittedName>
        <fullName evidence="2">Uncharacterized protein</fullName>
    </submittedName>
</protein>
<dbReference type="AlphaFoldDB" id="A0A6G6J7S4"/>
<gene>
    <name evidence="2" type="ORF">G5B91_33405</name>
</gene>
<evidence type="ECO:0000313" key="3">
    <source>
        <dbReference type="Proteomes" id="UP000501063"/>
    </source>
</evidence>
<feature type="compositionally biased region" description="Basic and acidic residues" evidence="1">
    <location>
        <begin position="83"/>
        <end position="93"/>
    </location>
</feature>
<evidence type="ECO:0000256" key="1">
    <source>
        <dbReference type="SAM" id="MobiDB-lite"/>
    </source>
</evidence>
<keyword evidence="2" id="KW-0614">Plasmid</keyword>